<comment type="caution">
    <text evidence="4">The sequence shown here is derived from an EMBL/GenBank/DDBJ whole genome shotgun (WGS) entry which is preliminary data.</text>
</comment>
<evidence type="ECO:0000256" key="2">
    <source>
        <dbReference type="SAM" id="Phobius"/>
    </source>
</evidence>
<dbReference type="InterPro" id="IPR056227">
    <property type="entry name" value="TMD0_ABC"/>
</dbReference>
<proteinExistence type="predicted"/>
<keyword evidence="2" id="KW-0812">Transmembrane</keyword>
<dbReference type="AlphaFoldDB" id="A0A8B6F0F1"/>
<dbReference type="EMBL" id="UYJE01005950">
    <property type="protein sequence ID" value="VDI41918.1"/>
    <property type="molecule type" value="Genomic_DNA"/>
</dbReference>
<protein>
    <recommendedName>
        <fullName evidence="3">ABC transporter TMD0 domain-containing protein</fullName>
    </recommendedName>
</protein>
<feature type="transmembrane region" description="Helical" evidence="2">
    <location>
        <begin position="68"/>
        <end position="86"/>
    </location>
</feature>
<dbReference type="Proteomes" id="UP000596742">
    <property type="component" value="Unassembled WGS sequence"/>
</dbReference>
<feature type="domain" description="ABC transporter TMD0" evidence="3">
    <location>
        <begin position="6"/>
        <end position="117"/>
    </location>
</feature>
<keyword evidence="2" id="KW-1133">Transmembrane helix</keyword>
<evidence type="ECO:0000313" key="5">
    <source>
        <dbReference type="Proteomes" id="UP000596742"/>
    </source>
</evidence>
<evidence type="ECO:0000313" key="4">
    <source>
        <dbReference type="EMBL" id="VDI41918.1"/>
    </source>
</evidence>
<dbReference type="OrthoDB" id="6158786at2759"/>
<keyword evidence="5" id="KW-1185">Reference proteome</keyword>
<feature type="transmembrane region" description="Helical" evidence="2">
    <location>
        <begin position="98"/>
        <end position="116"/>
    </location>
</feature>
<evidence type="ECO:0000259" key="3">
    <source>
        <dbReference type="Pfam" id="PF24357"/>
    </source>
</evidence>
<dbReference type="Pfam" id="PF24357">
    <property type="entry name" value="TMD0_ABC"/>
    <property type="match status" value="1"/>
</dbReference>
<reference evidence="4" key="1">
    <citation type="submission" date="2018-11" db="EMBL/GenBank/DDBJ databases">
        <authorList>
            <person name="Alioto T."/>
            <person name="Alioto T."/>
        </authorList>
    </citation>
    <scope>NUCLEOTIDE SEQUENCE</scope>
</reference>
<keyword evidence="2" id="KW-0472">Membrane</keyword>
<name>A0A8B6F0F1_MYTGA</name>
<sequence>MSTFEEFCGNSSFWDDTGFSDNSTYPNFTKCFRNTVLVWLPCGWLWLTLPVNIYLVRTTKNQRLPVTAFNMSKLILVLILVVMTVIDTVREVSEENLSYTAPNVVIVTGLINAVSYGEGSLKNLISCRRTFSNFI</sequence>
<evidence type="ECO:0000256" key="1">
    <source>
        <dbReference type="ARBA" id="ARBA00004141"/>
    </source>
</evidence>
<comment type="subcellular location">
    <subcellularLocation>
        <location evidence="1">Membrane</location>
        <topology evidence="1">Multi-pass membrane protein</topology>
    </subcellularLocation>
</comment>
<dbReference type="GO" id="GO:0016020">
    <property type="term" value="C:membrane"/>
    <property type="evidence" value="ECO:0007669"/>
    <property type="project" value="UniProtKB-SubCell"/>
</dbReference>
<accession>A0A8B6F0F1</accession>
<gene>
    <name evidence="4" type="ORF">MGAL_10B001300</name>
</gene>
<feature type="transmembrane region" description="Helical" evidence="2">
    <location>
        <begin position="36"/>
        <end position="56"/>
    </location>
</feature>
<organism evidence="4 5">
    <name type="scientific">Mytilus galloprovincialis</name>
    <name type="common">Mediterranean mussel</name>
    <dbReference type="NCBI Taxonomy" id="29158"/>
    <lineage>
        <taxon>Eukaryota</taxon>
        <taxon>Metazoa</taxon>
        <taxon>Spiralia</taxon>
        <taxon>Lophotrochozoa</taxon>
        <taxon>Mollusca</taxon>
        <taxon>Bivalvia</taxon>
        <taxon>Autobranchia</taxon>
        <taxon>Pteriomorphia</taxon>
        <taxon>Mytilida</taxon>
        <taxon>Mytiloidea</taxon>
        <taxon>Mytilidae</taxon>
        <taxon>Mytilinae</taxon>
        <taxon>Mytilus</taxon>
    </lineage>
</organism>